<keyword evidence="12" id="KW-0378">Hydrolase</keyword>
<organism evidence="12 13">
    <name type="scientific">Maudiozyma humilis</name>
    <name type="common">Sour dough yeast</name>
    <name type="synonym">Kazachstania humilis</name>
    <dbReference type="NCBI Taxonomy" id="51915"/>
    <lineage>
        <taxon>Eukaryota</taxon>
        <taxon>Fungi</taxon>
        <taxon>Dikarya</taxon>
        <taxon>Ascomycota</taxon>
        <taxon>Saccharomycotina</taxon>
        <taxon>Saccharomycetes</taxon>
        <taxon>Saccharomycetales</taxon>
        <taxon>Saccharomycetaceae</taxon>
        <taxon>Maudiozyma</taxon>
    </lineage>
</organism>
<gene>
    <name evidence="12" type="ORF">DAKH74_026140</name>
</gene>
<dbReference type="PANTHER" id="PTHR21227">
    <property type="entry name" value="TRNA-SPLICING ENDONUCLEASE SUBUNIT SEN2"/>
    <property type="match status" value="1"/>
</dbReference>
<evidence type="ECO:0000256" key="1">
    <source>
        <dbReference type="ARBA" id="ARBA00008078"/>
    </source>
</evidence>
<keyword evidence="3 8" id="KW-0819">tRNA processing</keyword>
<evidence type="ECO:0000256" key="6">
    <source>
        <dbReference type="ARBA" id="ARBA00062061"/>
    </source>
</evidence>
<keyword evidence="12" id="KW-0540">Nuclease</keyword>
<evidence type="ECO:0000256" key="9">
    <source>
        <dbReference type="PIRSR" id="PIRSR011789-1"/>
    </source>
</evidence>
<dbReference type="Gene3D" id="3.40.1350.10">
    <property type="match status" value="1"/>
</dbReference>
<feature type="domain" description="tRNA intron endonuclease catalytic" evidence="11">
    <location>
        <begin position="244"/>
        <end position="322"/>
    </location>
</feature>
<keyword evidence="10" id="KW-0175">Coiled coil</keyword>
<dbReference type="CDD" id="cd22363">
    <property type="entry name" value="tRNA-intron_lyase_C"/>
    <property type="match status" value="1"/>
</dbReference>
<keyword evidence="12" id="KW-0255">Endonuclease</keyword>
<sequence>MSKRTANALRYKYPLPVHPLVLPELIVHNPISWAVWLYQYVRQCNALAERISVTITPEGNAFPHIEVRDPTDMMYLWDNGFFGTGQLSRSEPTWFERKQLELSKDTVGGGKQLSLEQITRSRRQQRQEFKQQREKVEAELLALRQQGVITPEEESKVLEREREKLRAYRESHSSLKELPGDDTSLPDDIFDDEGNLRRLEALELLPVEALFLTYALPILDISPKELIDSIISSDDPAALDRLLMHYTAYHHYRSQGWCVRSGIKFGCDYILYKRGPPFQHAEFCVQVLDSEDSKPYTWYASTARVCGGASKTLILCYVTRNSSPEQTRRWAADGKLADVLSSMSVGEVVYRRWVPGRNRD</sequence>
<dbReference type="InterPro" id="IPR016589">
    <property type="entry name" value="tRNA_splic_SEN2"/>
</dbReference>
<feature type="active site" evidence="9">
    <location>
        <position position="311"/>
    </location>
</feature>
<dbReference type="EC" id="4.6.1.16" evidence="2 8"/>
<feature type="coiled-coil region" evidence="10">
    <location>
        <begin position="115"/>
        <end position="178"/>
    </location>
</feature>
<protein>
    <recommendedName>
        <fullName evidence="7 8">tRNA-splicing endonuclease subunit Sen2</fullName>
        <ecNumber evidence="2 8">4.6.1.16</ecNumber>
    </recommendedName>
</protein>
<name>A0AAV5RX65_MAUHU</name>
<dbReference type="AlphaFoldDB" id="A0AAV5RX65"/>
<reference evidence="12 13" key="1">
    <citation type="journal article" date="2023" name="Elife">
        <title>Identification of key yeast species and microbe-microbe interactions impacting larval growth of Drosophila in the wild.</title>
        <authorList>
            <person name="Mure A."/>
            <person name="Sugiura Y."/>
            <person name="Maeda R."/>
            <person name="Honda K."/>
            <person name="Sakurai N."/>
            <person name="Takahashi Y."/>
            <person name="Watada M."/>
            <person name="Katoh T."/>
            <person name="Gotoh A."/>
            <person name="Gotoh Y."/>
            <person name="Taniguchi I."/>
            <person name="Nakamura K."/>
            <person name="Hayashi T."/>
            <person name="Katayama T."/>
            <person name="Uemura T."/>
            <person name="Hattori Y."/>
        </authorList>
    </citation>
    <scope>NUCLEOTIDE SEQUENCE [LARGE SCALE GENOMIC DNA]</scope>
    <source>
        <strain evidence="12 13">KH-74</strain>
    </source>
</reference>
<dbReference type="GO" id="GO:0005737">
    <property type="term" value="C:cytoplasm"/>
    <property type="evidence" value="ECO:0007669"/>
    <property type="project" value="TreeGrafter"/>
</dbReference>
<evidence type="ECO:0000256" key="2">
    <source>
        <dbReference type="ARBA" id="ARBA00012573"/>
    </source>
</evidence>
<dbReference type="GO" id="GO:0000214">
    <property type="term" value="C:tRNA-intron endonuclease complex"/>
    <property type="evidence" value="ECO:0007669"/>
    <property type="project" value="UniProtKB-UniRule"/>
</dbReference>
<feature type="active site" evidence="9">
    <location>
        <position position="280"/>
    </location>
</feature>
<comment type="similarity">
    <text evidence="1 8">Belongs to the tRNA-intron endonuclease family.</text>
</comment>
<evidence type="ECO:0000256" key="4">
    <source>
        <dbReference type="ARBA" id="ARBA00023239"/>
    </source>
</evidence>
<evidence type="ECO:0000256" key="7">
    <source>
        <dbReference type="ARBA" id="ARBA00071058"/>
    </source>
</evidence>
<comment type="function">
    <text evidence="5">Constitutes one of the two catalytic subunit of the tRNA-splicing endonuclease complex, a complex responsible for identification and cleavage of the splice sites in pre-tRNA. It cleaves pre-tRNA at the 5'- and 3'-splice sites to release the intron. The products are an intron and two tRNA half-molecules bearing 2',3'-cyclic phosphate and 5'-OH termini. There are no conserved sequences at the splice sites, but the intron is invariably located at the same site in the gene, placing the splice sites an invariant distance from the constant structural features of the tRNA body. This subunit may anchor the endonuclease complex to the nuclear membrane. Probably carries the active site for 5'-splice site cleavage.</text>
</comment>
<evidence type="ECO:0000313" key="13">
    <source>
        <dbReference type="Proteomes" id="UP001377567"/>
    </source>
</evidence>
<dbReference type="InterPro" id="IPR011856">
    <property type="entry name" value="tRNA_endonuc-like_dom_sf"/>
</dbReference>
<evidence type="ECO:0000313" key="12">
    <source>
        <dbReference type="EMBL" id="GMM55998.1"/>
    </source>
</evidence>
<evidence type="ECO:0000256" key="8">
    <source>
        <dbReference type="PIRNR" id="PIRNR011789"/>
    </source>
</evidence>
<dbReference type="InterPro" id="IPR006677">
    <property type="entry name" value="tRNA_intron_Endonuc_cat-like"/>
</dbReference>
<dbReference type="Proteomes" id="UP001377567">
    <property type="component" value="Unassembled WGS sequence"/>
</dbReference>
<dbReference type="FunFam" id="3.40.1350.10:FF:000011">
    <property type="entry name" value="tRNA-splicing endonuclease subunit Sen2"/>
    <property type="match status" value="1"/>
</dbReference>
<dbReference type="NCBIfam" id="TIGR00324">
    <property type="entry name" value="endA"/>
    <property type="match status" value="1"/>
</dbReference>
<comment type="caution">
    <text evidence="12">The sequence shown here is derived from an EMBL/GenBank/DDBJ whole genome shotgun (WGS) entry which is preliminary data.</text>
</comment>
<accession>A0AAV5RX65</accession>
<evidence type="ECO:0000256" key="3">
    <source>
        <dbReference type="ARBA" id="ARBA00022694"/>
    </source>
</evidence>
<feature type="active site" evidence="9">
    <location>
        <position position="272"/>
    </location>
</feature>
<keyword evidence="4 8" id="KW-0456">Lyase</keyword>
<comment type="subunit">
    <text evidence="6">Heterotetramer composed of SEN2, SEN15, SEN34 and SEN54. Interacts directly with SEN54.</text>
</comment>
<dbReference type="GO" id="GO:0000213">
    <property type="term" value="F:tRNA-intron lyase activity"/>
    <property type="evidence" value="ECO:0007669"/>
    <property type="project" value="UniProtKB-UniRule"/>
</dbReference>
<dbReference type="GO" id="GO:0000379">
    <property type="term" value="P:tRNA-type intron splice site recognition and cleavage"/>
    <property type="evidence" value="ECO:0007669"/>
    <property type="project" value="TreeGrafter"/>
</dbReference>
<evidence type="ECO:0000256" key="5">
    <source>
        <dbReference type="ARBA" id="ARBA00054838"/>
    </source>
</evidence>
<dbReference type="PIRSF" id="PIRSF011789">
    <property type="entry name" value="tRNA_splic_SEN2"/>
    <property type="match status" value="1"/>
</dbReference>
<dbReference type="InterPro" id="IPR006676">
    <property type="entry name" value="tRNA_splic"/>
</dbReference>
<dbReference type="EMBL" id="BTGD01000006">
    <property type="protein sequence ID" value="GMM55998.1"/>
    <property type="molecule type" value="Genomic_DNA"/>
</dbReference>
<dbReference type="GO" id="GO:0003676">
    <property type="term" value="F:nucleic acid binding"/>
    <property type="evidence" value="ECO:0007669"/>
    <property type="project" value="InterPro"/>
</dbReference>
<keyword evidence="13" id="KW-1185">Reference proteome</keyword>
<evidence type="ECO:0000256" key="10">
    <source>
        <dbReference type="SAM" id="Coils"/>
    </source>
</evidence>
<dbReference type="SUPFAM" id="SSF53032">
    <property type="entry name" value="tRNA-intron endonuclease catalytic domain-like"/>
    <property type="match status" value="1"/>
</dbReference>
<evidence type="ECO:0000259" key="11">
    <source>
        <dbReference type="Pfam" id="PF01974"/>
    </source>
</evidence>
<proteinExistence type="inferred from homology"/>
<dbReference type="InterPro" id="IPR036167">
    <property type="entry name" value="tRNA_intron_Endo_cat-like_sf"/>
</dbReference>
<dbReference type="PANTHER" id="PTHR21227:SF0">
    <property type="entry name" value="TRNA-SPLICING ENDONUCLEASE SUBUNIT SEN2"/>
    <property type="match status" value="1"/>
</dbReference>
<dbReference type="Pfam" id="PF01974">
    <property type="entry name" value="tRNA_int_endo"/>
    <property type="match status" value="1"/>
</dbReference>